<dbReference type="PATRIC" id="fig|86416.3.peg.3250"/>
<dbReference type="AlphaFoldDB" id="R4K8P4"/>
<evidence type="ECO:0000313" key="1">
    <source>
        <dbReference type="EMBL" id="AGK98066.1"/>
    </source>
</evidence>
<sequence length="137" mass="15816">MAAYSKILLIGHESKDGLEDIYVEILQGEGEKRWYEAKYDEEKIKRLGNIRSVIPRDRDDPNSTLDACIAFAPKLFENCPSLNDVKSELKDKNMIDFSTGNNVPKSWCNLREEAKKNLSSIHIYEADIKRHKMLNKN</sequence>
<dbReference type="KEGG" id="cpas:Clopa_3260"/>
<gene>
    <name evidence="1" type="ORF">Clopa_3260</name>
</gene>
<dbReference type="RefSeq" id="WP_015616352.1">
    <property type="nucleotide sequence ID" value="NC_021182.1"/>
</dbReference>
<dbReference type="EMBL" id="CP003261">
    <property type="protein sequence ID" value="AGK98066.1"/>
    <property type="molecule type" value="Genomic_DNA"/>
</dbReference>
<protein>
    <submittedName>
        <fullName evidence="1">Uncharacterized protein</fullName>
    </submittedName>
</protein>
<dbReference type="OrthoDB" id="1904116at2"/>
<keyword evidence="2" id="KW-1185">Reference proteome</keyword>
<dbReference type="HOGENOM" id="CLU_1861741_0_0_9"/>
<dbReference type="eggNOG" id="ENOG503273W">
    <property type="taxonomic scope" value="Bacteria"/>
</dbReference>
<name>R4K8P4_CLOPA</name>
<organism evidence="1 2">
    <name type="scientific">Clostridium pasteurianum BC1</name>
    <dbReference type="NCBI Taxonomy" id="86416"/>
    <lineage>
        <taxon>Bacteria</taxon>
        <taxon>Bacillati</taxon>
        <taxon>Bacillota</taxon>
        <taxon>Clostridia</taxon>
        <taxon>Eubacteriales</taxon>
        <taxon>Clostridiaceae</taxon>
        <taxon>Clostridium</taxon>
    </lineage>
</organism>
<reference evidence="1 2" key="1">
    <citation type="submission" date="2012-01" db="EMBL/GenBank/DDBJ databases">
        <title>Complete sequence of chromosome of Clostridium pasteurianum BC1.</title>
        <authorList>
            <consortium name="US DOE Joint Genome Institute"/>
            <person name="Lucas S."/>
            <person name="Han J."/>
            <person name="Lapidus A."/>
            <person name="Cheng J.-F."/>
            <person name="Goodwin L."/>
            <person name="Pitluck S."/>
            <person name="Peters L."/>
            <person name="Mikhailova N."/>
            <person name="Teshima H."/>
            <person name="Detter J.C."/>
            <person name="Han C."/>
            <person name="Tapia R."/>
            <person name="Land M."/>
            <person name="Hauser L."/>
            <person name="Kyrpides N."/>
            <person name="Ivanova N."/>
            <person name="Pagani I."/>
            <person name="Dunn J."/>
            <person name="Taghavi S."/>
            <person name="Francis A."/>
            <person name="van der Lelie D."/>
            <person name="Woyke T."/>
        </authorList>
    </citation>
    <scope>NUCLEOTIDE SEQUENCE [LARGE SCALE GENOMIC DNA]</scope>
    <source>
        <strain evidence="1 2">BC1</strain>
    </source>
</reference>
<proteinExistence type="predicted"/>
<evidence type="ECO:0000313" key="2">
    <source>
        <dbReference type="Proteomes" id="UP000013523"/>
    </source>
</evidence>
<accession>R4K8P4</accession>
<dbReference type="Proteomes" id="UP000013523">
    <property type="component" value="Chromosome"/>
</dbReference>